<sequence>MNKNKLSTICDEFHKKVYALNTLGKDPQTELFSFAGTSWCKRTTKWSLIYDLPAFLWFLQQQTNLFGTLRKSEEPTRSWTPSGWAEPMANRPQNVIFFKL</sequence>
<dbReference type="Proteomes" id="UP000054805">
    <property type="component" value="Unassembled WGS sequence"/>
</dbReference>
<reference evidence="1 2" key="1">
    <citation type="submission" date="2015-01" db="EMBL/GenBank/DDBJ databases">
        <title>Evolution of Trichinella species and genotypes.</title>
        <authorList>
            <person name="Korhonen P.K."/>
            <person name="Edoardo P."/>
            <person name="Giuseppe L.R."/>
            <person name="Gasser R.B."/>
        </authorList>
    </citation>
    <scope>NUCLEOTIDE SEQUENCE [LARGE SCALE GENOMIC DNA]</scope>
    <source>
        <strain evidence="1">ISS588</strain>
    </source>
</reference>
<dbReference type="AlphaFoldDB" id="A0A0V1IW47"/>
<evidence type="ECO:0000313" key="2">
    <source>
        <dbReference type="Proteomes" id="UP000054805"/>
    </source>
</evidence>
<proteinExistence type="predicted"/>
<gene>
    <name evidence="1" type="ORF">T4B_6623</name>
</gene>
<dbReference type="EMBL" id="JYDS01000077">
    <property type="protein sequence ID" value="KRZ26980.1"/>
    <property type="molecule type" value="Genomic_DNA"/>
</dbReference>
<protein>
    <submittedName>
        <fullName evidence="1">Uncharacterized protein</fullName>
    </submittedName>
</protein>
<comment type="caution">
    <text evidence="1">The sequence shown here is derived from an EMBL/GenBank/DDBJ whole genome shotgun (WGS) entry which is preliminary data.</text>
</comment>
<keyword evidence="2" id="KW-1185">Reference proteome</keyword>
<organism evidence="1 2">
    <name type="scientific">Trichinella pseudospiralis</name>
    <name type="common">Parasitic roundworm</name>
    <dbReference type="NCBI Taxonomy" id="6337"/>
    <lineage>
        <taxon>Eukaryota</taxon>
        <taxon>Metazoa</taxon>
        <taxon>Ecdysozoa</taxon>
        <taxon>Nematoda</taxon>
        <taxon>Enoplea</taxon>
        <taxon>Dorylaimia</taxon>
        <taxon>Trichinellida</taxon>
        <taxon>Trichinellidae</taxon>
        <taxon>Trichinella</taxon>
    </lineage>
</organism>
<name>A0A0V1IW47_TRIPS</name>
<accession>A0A0V1IW47</accession>
<evidence type="ECO:0000313" key="1">
    <source>
        <dbReference type="EMBL" id="KRZ26980.1"/>
    </source>
</evidence>